<protein>
    <recommendedName>
        <fullName evidence="3">Nucleotidyltransferase</fullName>
    </recommendedName>
</protein>
<dbReference type="HOGENOM" id="CLU_120784_0_0_2"/>
<evidence type="ECO:0008006" key="3">
    <source>
        <dbReference type="Google" id="ProtNLM"/>
    </source>
</evidence>
<accession>E8R9Z7</accession>
<sequence>MAFKQGELARVLETLLDEGVKFTVIGDTVVQLALGRETLEGDLDLFTYEPSPLLEAGFYRELAARHGWEASTTELGTVKLIVPLSEDYLNVELYENYMDIEIPEEILGKAEPVRVNSVEAPMIPVEAYLVLKARQGVGLDKLAEYVKQLRKTIDVRLVDELAAQYPEDEYETIVSRLRSIGLDI</sequence>
<reference evidence="1 2" key="2">
    <citation type="journal article" date="2011" name="Stand. Genomic Sci.">
        <title>Complete genome sequence of Desulfurococcus mucosus type strain (O7/1).</title>
        <authorList>
            <person name="Wirth R."/>
            <person name="Chertkov O."/>
            <person name="Held B."/>
            <person name="Lapidus A."/>
            <person name="Nolan M."/>
            <person name="Lucas S."/>
            <person name="Hammon N."/>
            <person name="Deshpande S."/>
            <person name="Cheng J.F."/>
            <person name="Tapia R."/>
            <person name="Han C."/>
            <person name="Goodwin L."/>
            <person name="Pitluck S."/>
            <person name="Liolios K."/>
            <person name="Ioanna P."/>
            <person name="Ivanova N."/>
            <person name="Mavromatis K."/>
            <person name="Mikhailova N."/>
            <person name="Pati A."/>
            <person name="Chen A."/>
            <person name="Palaniappan K."/>
            <person name="Land M."/>
            <person name="Hauser L."/>
            <person name="Chang Y.J."/>
            <person name="Jeffries C.D."/>
            <person name="Bilek Y."/>
            <person name="Hader T."/>
            <person name="Rohde M."/>
            <person name="Spring S."/>
            <person name="Sikorski J."/>
            <person name="Goker M."/>
            <person name="Woyke T."/>
            <person name="Bristow J."/>
            <person name="Eisen J.A."/>
            <person name="Markowitz V."/>
            <person name="Hugenholtz P."/>
            <person name="Kyrpides N.C."/>
            <person name="Klenk H.P."/>
        </authorList>
    </citation>
    <scope>NUCLEOTIDE SEQUENCE [LARGE SCALE GENOMIC DNA]</scope>
    <source>
        <strain evidence="2">ATCC 35584 / DSM 2162 / JCM 9187 / O7/1</strain>
    </source>
</reference>
<dbReference type="RefSeq" id="WP_013562545.1">
    <property type="nucleotide sequence ID" value="NC_014961.1"/>
</dbReference>
<dbReference type="AlphaFoldDB" id="E8R9Z7"/>
<evidence type="ECO:0000313" key="2">
    <source>
        <dbReference type="Proteomes" id="UP000001068"/>
    </source>
</evidence>
<dbReference type="KEGG" id="dmu:Desmu_1021"/>
<dbReference type="OrthoDB" id="26089at2157"/>
<reference evidence="2" key="1">
    <citation type="submission" date="2010-11" db="EMBL/GenBank/DDBJ databases">
        <title>The complete genome of Desulfurococcus mucosus DSM 2162.</title>
        <authorList>
            <consortium name="US DOE Joint Genome Institute (JGI-PGF)"/>
            <person name="Lucas S."/>
            <person name="Copeland A."/>
            <person name="Lapidus A."/>
            <person name="Bruce D."/>
            <person name="Goodwin L."/>
            <person name="Pitluck S."/>
            <person name="Kyrpides N."/>
            <person name="Mavromatis K."/>
            <person name="Pagani I."/>
            <person name="Ivanova N."/>
            <person name="Ovchinnikova G."/>
            <person name="Chertkov O."/>
            <person name="Held B."/>
            <person name="Brettin T."/>
            <person name="Detter J.C."/>
            <person name="Tapia R."/>
            <person name="Han C."/>
            <person name="Land M."/>
            <person name="Hauser L."/>
            <person name="Markowitz V."/>
            <person name="Cheng J.-F."/>
            <person name="Hugenholtz P."/>
            <person name="Woyke T."/>
            <person name="Wu D."/>
            <person name="Wirth R."/>
            <person name="Bilek Y."/>
            <person name="Hader T."/>
            <person name="Klenk H.-P."/>
            <person name="Eisen J.A."/>
        </authorList>
    </citation>
    <scope>NUCLEOTIDE SEQUENCE [LARGE SCALE GENOMIC DNA]</scope>
    <source>
        <strain evidence="2">ATCC 35584 / DSM 2162 / JCM 9187 / O7/1</strain>
    </source>
</reference>
<organism evidence="1 2">
    <name type="scientific">Desulfurococcus mucosus (strain ATCC 35584 / DSM 2162 / JCM 9187 / O7/1)</name>
    <dbReference type="NCBI Taxonomy" id="765177"/>
    <lineage>
        <taxon>Archaea</taxon>
        <taxon>Thermoproteota</taxon>
        <taxon>Thermoprotei</taxon>
        <taxon>Desulfurococcales</taxon>
        <taxon>Desulfurococcaceae</taxon>
        <taxon>Desulfurococcus</taxon>
    </lineage>
</organism>
<evidence type="ECO:0000313" key="1">
    <source>
        <dbReference type="EMBL" id="ADV65323.1"/>
    </source>
</evidence>
<dbReference type="STRING" id="765177.Desmu_1021"/>
<dbReference type="GeneID" id="10153725"/>
<dbReference type="SUPFAM" id="SSF81301">
    <property type="entry name" value="Nucleotidyltransferase"/>
    <property type="match status" value="1"/>
</dbReference>
<dbReference type="eggNOG" id="arCOG04119">
    <property type="taxonomic scope" value="Archaea"/>
</dbReference>
<dbReference type="Pfam" id="PF09970">
    <property type="entry name" value="DUF2204"/>
    <property type="match status" value="1"/>
</dbReference>
<dbReference type="InterPro" id="IPR018700">
    <property type="entry name" value="DUF2204"/>
</dbReference>
<keyword evidence="2" id="KW-1185">Reference proteome</keyword>
<gene>
    <name evidence="1" type="ordered locus">Desmu_1021</name>
</gene>
<dbReference type="EMBL" id="CP002363">
    <property type="protein sequence ID" value="ADV65323.1"/>
    <property type="molecule type" value="Genomic_DNA"/>
</dbReference>
<dbReference type="Proteomes" id="UP000001068">
    <property type="component" value="Chromosome"/>
</dbReference>
<dbReference type="InterPro" id="IPR043519">
    <property type="entry name" value="NT_sf"/>
</dbReference>
<proteinExistence type="predicted"/>
<name>E8R9Z7_DESM0</name>